<keyword evidence="2" id="KW-0813">Transport</keyword>
<protein>
    <submittedName>
        <fullName evidence="9">Uncharacterized protein</fullName>
    </submittedName>
</protein>
<name>A0A7S4ARB3_9STRA</name>
<evidence type="ECO:0000256" key="3">
    <source>
        <dbReference type="ARBA" id="ARBA00022475"/>
    </source>
</evidence>
<dbReference type="PANTHER" id="PTHR33281">
    <property type="entry name" value="UPF0187 PROTEIN YNEE"/>
    <property type="match status" value="1"/>
</dbReference>
<feature type="chain" id="PRO_5030902451" evidence="8">
    <location>
        <begin position="24"/>
        <end position="444"/>
    </location>
</feature>
<dbReference type="EMBL" id="HBIX01024166">
    <property type="protein sequence ID" value="CAE0723975.1"/>
    <property type="molecule type" value="Transcribed_RNA"/>
</dbReference>
<evidence type="ECO:0000256" key="7">
    <source>
        <dbReference type="ARBA" id="ARBA00023136"/>
    </source>
</evidence>
<evidence type="ECO:0000313" key="9">
    <source>
        <dbReference type="EMBL" id="CAE0723975.1"/>
    </source>
</evidence>
<comment type="subcellular location">
    <subcellularLocation>
        <location evidence="1">Cell membrane</location>
        <topology evidence="1">Multi-pass membrane protein</topology>
    </subcellularLocation>
</comment>
<evidence type="ECO:0000256" key="2">
    <source>
        <dbReference type="ARBA" id="ARBA00022448"/>
    </source>
</evidence>
<evidence type="ECO:0000256" key="8">
    <source>
        <dbReference type="SAM" id="SignalP"/>
    </source>
</evidence>
<keyword evidence="4" id="KW-0812">Transmembrane</keyword>
<dbReference type="Pfam" id="PF25539">
    <property type="entry name" value="Bestrophin_2"/>
    <property type="match status" value="1"/>
</dbReference>
<dbReference type="GO" id="GO:0005886">
    <property type="term" value="C:plasma membrane"/>
    <property type="evidence" value="ECO:0007669"/>
    <property type="project" value="UniProtKB-SubCell"/>
</dbReference>
<feature type="signal peptide" evidence="8">
    <location>
        <begin position="1"/>
        <end position="23"/>
    </location>
</feature>
<keyword evidence="5" id="KW-1133">Transmembrane helix</keyword>
<gene>
    <name evidence="9" type="ORF">PAUS00366_LOCUS16731</name>
</gene>
<keyword evidence="8" id="KW-0732">Signal</keyword>
<sequence length="444" mass="50041">MMKSMTAAALLVVLALAGQSAEAFVSPSTTATCPATSASTAASSLAMGGPNDTATKDIPYGENSRKFRRTVYTHDDWVKHRSPNRFVKNIFSIFSSGIYKNVGREVSTTTTIATLVFLWNMLTVGYDDFNQIHHAPLIDNYYVPGLTLPLTPFTLASGSLGLLLVFRTNTAYQRWDEARKNWGMNINHTRDLVRMGNAFYDETDVDPATRQADLQRLSVCTWAFVRSMKRHLSPEWEDEAAYRLELYERLPESQANAIINAAHRPNRALFDLSMAIENLPMHFMRKNEMHKALTIFEDNLGSSERLLTSPVPLIYNRHTARFLSWWLLFMPLAMYKPFASTWNHVGMIPATAMISLFLFGIEELATQMEEPFTILPMQAFCDKIGNWCNEIVSWEDGDNGITTAKSYQGHSEVYFENLGDAAGVVNGNNGNAFVEPQLQEWGRQ</sequence>
<keyword evidence="3" id="KW-1003">Cell membrane</keyword>
<proteinExistence type="predicted"/>
<accession>A0A7S4ARB3</accession>
<dbReference type="GO" id="GO:0005254">
    <property type="term" value="F:chloride channel activity"/>
    <property type="evidence" value="ECO:0007669"/>
    <property type="project" value="InterPro"/>
</dbReference>
<evidence type="ECO:0000256" key="6">
    <source>
        <dbReference type="ARBA" id="ARBA00023065"/>
    </source>
</evidence>
<evidence type="ECO:0000256" key="5">
    <source>
        <dbReference type="ARBA" id="ARBA00022989"/>
    </source>
</evidence>
<evidence type="ECO:0000256" key="4">
    <source>
        <dbReference type="ARBA" id="ARBA00022692"/>
    </source>
</evidence>
<organism evidence="9">
    <name type="scientific">Pseudo-nitzschia australis</name>
    <dbReference type="NCBI Taxonomy" id="44445"/>
    <lineage>
        <taxon>Eukaryota</taxon>
        <taxon>Sar</taxon>
        <taxon>Stramenopiles</taxon>
        <taxon>Ochrophyta</taxon>
        <taxon>Bacillariophyta</taxon>
        <taxon>Bacillariophyceae</taxon>
        <taxon>Bacillariophycidae</taxon>
        <taxon>Bacillariales</taxon>
        <taxon>Bacillariaceae</taxon>
        <taxon>Pseudo-nitzschia</taxon>
    </lineage>
</organism>
<dbReference type="PANTHER" id="PTHR33281:SF19">
    <property type="entry name" value="VOLTAGE-DEPENDENT ANION CHANNEL-FORMING PROTEIN YNEE"/>
    <property type="match status" value="1"/>
</dbReference>
<dbReference type="AlphaFoldDB" id="A0A7S4ARB3"/>
<dbReference type="InterPro" id="IPR044669">
    <property type="entry name" value="YneE/VCCN1/2-like"/>
</dbReference>
<reference evidence="9" key="1">
    <citation type="submission" date="2021-01" db="EMBL/GenBank/DDBJ databases">
        <authorList>
            <person name="Corre E."/>
            <person name="Pelletier E."/>
            <person name="Niang G."/>
            <person name="Scheremetjew M."/>
            <person name="Finn R."/>
            <person name="Kale V."/>
            <person name="Holt S."/>
            <person name="Cochrane G."/>
            <person name="Meng A."/>
            <person name="Brown T."/>
            <person name="Cohen L."/>
        </authorList>
    </citation>
    <scope>NUCLEOTIDE SEQUENCE</scope>
    <source>
        <strain evidence="9">10249 10 AB</strain>
    </source>
</reference>
<keyword evidence="6" id="KW-0406">Ion transport</keyword>
<keyword evidence="7" id="KW-0472">Membrane</keyword>
<evidence type="ECO:0000256" key="1">
    <source>
        <dbReference type="ARBA" id="ARBA00004651"/>
    </source>
</evidence>